<keyword evidence="4" id="KW-1185">Reference proteome</keyword>
<feature type="coiled-coil region" evidence="1">
    <location>
        <begin position="58"/>
        <end position="92"/>
    </location>
</feature>
<proteinExistence type="predicted"/>
<dbReference type="Gene3D" id="6.10.280.40">
    <property type="match status" value="1"/>
</dbReference>
<sequence length="108" mass="12147">MDKHIELSYCCFDAFKVFAKNYLEIDSHSLFGEIGTLLGETKMTPADVAENLMPKSDNDQVETCLKRLIEALNEAKKKAEDEARVMAKKEEKEECVEEVKENGVAMAA</sequence>
<feature type="domain" description="AAA+ ATPase At3g28540-like C-terminal" evidence="2">
    <location>
        <begin position="10"/>
        <end position="82"/>
    </location>
</feature>
<evidence type="ECO:0000256" key="1">
    <source>
        <dbReference type="SAM" id="Coils"/>
    </source>
</evidence>
<evidence type="ECO:0000313" key="3">
    <source>
        <dbReference type="EMBL" id="KAK9004113.1"/>
    </source>
</evidence>
<protein>
    <recommendedName>
        <fullName evidence="2">AAA+ ATPase At3g28540-like C-terminal domain-containing protein</fullName>
    </recommendedName>
</protein>
<name>A0ABR2QTU7_9ROSI</name>
<dbReference type="EMBL" id="JBBPBN010000031">
    <property type="protein sequence ID" value="KAK9004113.1"/>
    <property type="molecule type" value="Genomic_DNA"/>
</dbReference>
<dbReference type="InterPro" id="IPR050747">
    <property type="entry name" value="Mitochondrial_chaperone_BCS1"/>
</dbReference>
<organism evidence="3 4">
    <name type="scientific">Hibiscus sabdariffa</name>
    <name type="common">roselle</name>
    <dbReference type="NCBI Taxonomy" id="183260"/>
    <lineage>
        <taxon>Eukaryota</taxon>
        <taxon>Viridiplantae</taxon>
        <taxon>Streptophyta</taxon>
        <taxon>Embryophyta</taxon>
        <taxon>Tracheophyta</taxon>
        <taxon>Spermatophyta</taxon>
        <taxon>Magnoliopsida</taxon>
        <taxon>eudicotyledons</taxon>
        <taxon>Gunneridae</taxon>
        <taxon>Pentapetalae</taxon>
        <taxon>rosids</taxon>
        <taxon>malvids</taxon>
        <taxon>Malvales</taxon>
        <taxon>Malvaceae</taxon>
        <taxon>Malvoideae</taxon>
        <taxon>Hibiscus</taxon>
    </lineage>
</organism>
<dbReference type="Pfam" id="PF25568">
    <property type="entry name" value="AAA_lid_At3g28540"/>
    <property type="match status" value="1"/>
</dbReference>
<dbReference type="PANTHER" id="PTHR23070">
    <property type="entry name" value="BCS1 AAA-TYPE ATPASE"/>
    <property type="match status" value="1"/>
</dbReference>
<keyword evidence="1" id="KW-0175">Coiled coil</keyword>
<gene>
    <name evidence="3" type="ORF">V6N11_001923</name>
</gene>
<evidence type="ECO:0000313" key="4">
    <source>
        <dbReference type="Proteomes" id="UP001396334"/>
    </source>
</evidence>
<accession>A0ABR2QTU7</accession>
<dbReference type="InterPro" id="IPR058017">
    <property type="entry name" value="At3g28540-like_C"/>
</dbReference>
<evidence type="ECO:0000259" key="2">
    <source>
        <dbReference type="Pfam" id="PF25568"/>
    </source>
</evidence>
<comment type="caution">
    <text evidence="3">The sequence shown here is derived from an EMBL/GenBank/DDBJ whole genome shotgun (WGS) entry which is preliminary data.</text>
</comment>
<dbReference type="Proteomes" id="UP001396334">
    <property type="component" value="Unassembled WGS sequence"/>
</dbReference>
<reference evidence="3 4" key="1">
    <citation type="journal article" date="2024" name="G3 (Bethesda)">
        <title>Genome assembly of Hibiscus sabdariffa L. provides insights into metabolisms of medicinal natural products.</title>
        <authorList>
            <person name="Kim T."/>
        </authorList>
    </citation>
    <scope>NUCLEOTIDE SEQUENCE [LARGE SCALE GENOMIC DNA]</scope>
    <source>
        <strain evidence="3">TK-2024</strain>
        <tissue evidence="3">Old leaves</tissue>
    </source>
</reference>